<name>A0A8B6MDD9_METTU</name>
<comment type="caution">
    <text evidence="1">The sequence shown here is derived from an EMBL/GenBank/DDBJ whole genome shotgun (WGS) entry which is preliminary data.</text>
</comment>
<proteinExistence type="predicted"/>
<protein>
    <recommendedName>
        <fullName evidence="3">CMP/dCMP-type deaminase domain-containing protein</fullName>
    </recommendedName>
</protein>
<reference evidence="1 2" key="1">
    <citation type="submission" date="2019-05" db="EMBL/GenBank/DDBJ databases">
        <authorList>
            <person name="Farhan Ul Haque M."/>
        </authorList>
    </citation>
    <scope>NUCLEOTIDE SEQUENCE [LARGE SCALE GENOMIC DNA]</scope>
    <source>
        <strain evidence="1">2</strain>
    </source>
</reference>
<dbReference type="SUPFAM" id="SSF53927">
    <property type="entry name" value="Cytidine deaminase-like"/>
    <property type="match status" value="1"/>
</dbReference>
<dbReference type="Gene3D" id="3.40.140.10">
    <property type="entry name" value="Cytidine Deaminase, domain 2"/>
    <property type="match status" value="1"/>
</dbReference>
<dbReference type="EMBL" id="CABFMQ020000142">
    <property type="protein sequence ID" value="VTZ52506.1"/>
    <property type="molecule type" value="Genomic_DNA"/>
</dbReference>
<evidence type="ECO:0000313" key="2">
    <source>
        <dbReference type="Proteomes" id="UP000485880"/>
    </source>
</evidence>
<accession>A0A8B6MDD9</accession>
<organism evidence="1 2">
    <name type="scientific">Methylocella tundrae</name>
    <dbReference type="NCBI Taxonomy" id="227605"/>
    <lineage>
        <taxon>Bacteria</taxon>
        <taxon>Pseudomonadati</taxon>
        <taxon>Pseudomonadota</taxon>
        <taxon>Alphaproteobacteria</taxon>
        <taxon>Hyphomicrobiales</taxon>
        <taxon>Beijerinckiaceae</taxon>
        <taxon>Methylocella</taxon>
    </lineage>
</organism>
<gene>
    <name evidence="1" type="ORF">MPC4_80177</name>
</gene>
<evidence type="ECO:0008006" key="3">
    <source>
        <dbReference type="Google" id="ProtNLM"/>
    </source>
</evidence>
<sequence length="111" mass="11353">MSRGPCAKQIVRATIVGLDGSRFVGENDCANPQTVCPRKDLPTGVGYELCHDVCGQSSHAEIAALKAAGSAARGGAIYLEGHSYACESCRAACLAAGIARIYVAAPPSGDE</sequence>
<dbReference type="InterPro" id="IPR016193">
    <property type="entry name" value="Cytidine_deaminase-like"/>
</dbReference>
<keyword evidence="2" id="KW-1185">Reference proteome</keyword>
<dbReference type="GO" id="GO:0003824">
    <property type="term" value="F:catalytic activity"/>
    <property type="evidence" value="ECO:0007669"/>
    <property type="project" value="InterPro"/>
</dbReference>
<evidence type="ECO:0000313" key="1">
    <source>
        <dbReference type="EMBL" id="VTZ52506.1"/>
    </source>
</evidence>
<dbReference type="Proteomes" id="UP000485880">
    <property type="component" value="Unassembled WGS sequence"/>
</dbReference>
<dbReference type="RefSeq" id="WP_174514075.1">
    <property type="nucleotide sequence ID" value="NZ_CABFMQ020000142.1"/>
</dbReference>
<dbReference type="AlphaFoldDB" id="A0A8B6MDD9"/>